<reference evidence="9 10" key="1">
    <citation type="submission" date="2022-09" db="EMBL/GenBank/DDBJ databases">
        <title>Genome sequencing of four strains from tibetan pig.</title>
        <authorList>
            <person name="Feng J."/>
        </authorList>
    </citation>
    <scope>NUCLEOTIDE SEQUENCE [LARGE SCALE GENOMIC DNA]</scope>
    <source>
        <strain evidence="9 10">11-1-1</strain>
    </source>
</reference>
<keyword evidence="10" id="KW-1185">Reference proteome</keyword>
<dbReference type="RefSeq" id="WP_404440150.1">
    <property type="nucleotide sequence ID" value="NZ_JAOQBW010000002.1"/>
</dbReference>
<feature type="signal peptide" evidence="6">
    <location>
        <begin position="1"/>
        <end position="30"/>
    </location>
</feature>
<organism evidence="9 10">
    <name type="scientific">Bifidobacterium thermacidophilum</name>
    <dbReference type="NCBI Taxonomy" id="246618"/>
    <lineage>
        <taxon>Bacteria</taxon>
        <taxon>Bacillati</taxon>
        <taxon>Actinomycetota</taxon>
        <taxon>Actinomycetes</taxon>
        <taxon>Bifidobacteriales</taxon>
        <taxon>Bifidobacteriaceae</taxon>
        <taxon>Bifidobacterium</taxon>
    </lineage>
</organism>
<dbReference type="Pfam" id="PF17802">
    <property type="entry name" value="SpaA"/>
    <property type="match status" value="1"/>
</dbReference>
<evidence type="ECO:0000313" key="10">
    <source>
        <dbReference type="Proteomes" id="UP001620273"/>
    </source>
</evidence>
<evidence type="ECO:0000256" key="4">
    <source>
        <dbReference type="ARBA" id="ARBA00023088"/>
    </source>
</evidence>
<feature type="domain" description="SpaA-like prealbumin fold" evidence="8">
    <location>
        <begin position="419"/>
        <end position="513"/>
    </location>
</feature>
<keyword evidence="5" id="KW-0472">Membrane</keyword>
<dbReference type="InterPro" id="IPR041033">
    <property type="entry name" value="SpaA_PFL_dom_1"/>
</dbReference>
<dbReference type="Pfam" id="PF00746">
    <property type="entry name" value="Gram_pos_anchor"/>
    <property type="match status" value="1"/>
</dbReference>
<feature type="chain" id="PRO_5047228558" evidence="6">
    <location>
        <begin position="31"/>
        <end position="593"/>
    </location>
</feature>
<protein>
    <submittedName>
        <fullName evidence="9">SpaA isopeptide-forming pilin-related protein</fullName>
    </submittedName>
</protein>
<comment type="caution">
    <text evidence="9">The sequence shown here is derived from an EMBL/GenBank/DDBJ whole genome shotgun (WGS) entry which is preliminary data.</text>
</comment>
<gene>
    <name evidence="9" type="ORF">OCH74_02815</name>
</gene>
<feature type="transmembrane region" description="Helical" evidence="5">
    <location>
        <begin position="564"/>
        <end position="585"/>
    </location>
</feature>
<evidence type="ECO:0000256" key="3">
    <source>
        <dbReference type="ARBA" id="ARBA00022729"/>
    </source>
</evidence>
<sequence length="593" mass="62387">MFKFKRLVAATAAAAMAIAGLALGTAPANAQGTVVTDKAQFAFIGNAKNQLNGHKLEYYKIGDYVLYGQKSASDENKTYGVRVASALQTKSPNLITSALNDALKDESPAQQVPSDVDDALAWAMSEGLLSQDSVAPWDGVTRKFVTYLNDHLTDLPTAGTATLSGATSRNGDDSAPYMASISLPAGIYMFRDVTDPVVENSSNAVPMLVASGKIDGNNDLSQPTSEALITMKDYSTELSIAVTGEAKTDSTGRTASRGETLTYTMNGYVPKTDSVTYPFDYVTTPLKGLKVDLSSVSAVIVDKDGKTVTGTDGKSVVSASDFSVVTSDDSTVTIEQGKKWFVADGVTNSDDTDIAGHTISVRFTKDALAKWQTYITDDYALRVSYKVLVTTDAVNCVDNEFYVSASTDKLKFVRTKLTTITFKKVDASGKPLAGARFKIESSVPDSFVLPSGYVNANTNRDASCDNNEAISQADGTVTFDGLAQSADASYKITEVAAPSGYLTLPLYFNATVSLAGANVVFDDGSVGADPFGLVTVTAKDADGNNQLTVENVHSVAQLPLTGGAGIAFMVAIAALLGTAGVIVVVRSRRNATV</sequence>
<evidence type="ECO:0000256" key="1">
    <source>
        <dbReference type="ARBA" id="ARBA00022512"/>
    </source>
</evidence>
<keyword evidence="3 6" id="KW-0732">Signal</keyword>
<accession>A0ABW8KP77</accession>
<keyword evidence="1" id="KW-0134">Cell wall</keyword>
<keyword evidence="5" id="KW-1133">Transmembrane helix</keyword>
<evidence type="ECO:0000259" key="8">
    <source>
        <dbReference type="Pfam" id="PF17802"/>
    </source>
</evidence>
<keyword evidence="5" id="KW-0812">Transmembrane</keyword>
<dbReference type="Gene3D" id="2.60.40.10">
    <property type="entry name" value="Immunoglobulins"/>
    <property type="match status" value="1"/>
</dbReference>
<evidence type="ECO:0000256" key="2">
    <source>
        <dbReference type="ARBA" id="ARBA00022525"/>
    </source>
</evidence>
<evidence type="ECO:0000256" key="5">
    <source>
        <dbReference type="SAM" id="Phobius"/>
    </source>
</evidence>
<evidence type="ECO:0000313" key="9">
    <source>
        <dbReference type="EMBL" id="MFK3575805.1"/>
    </source>
</evidence>
<dbReference type="EMBL" id="JAOQBW010000002">
    <property type="protein sequence ID" value="MFK3575805.1"/>
    <property type="molecule type" value="Genomic_DNA"/>
</dbReference>
<proteinExistence type="predicted"/>
<feature type="domain" description="Gram-positive cocci surface proteins LPxTG" evidence="7">
    <location>
        <begin position="554"/>
        <end position="590"/>
    </location>
</feature>
<dbReference type="InterPro" id="IPR019931">
    <property type="entry name" value="LPXTG_anchor"/>
</dbReference>
<keyword evidence="4" id="KW-0572">Peptidoglycan-anchor</keyword>
<keyword evidence="2" id="KW-0964">Secreted</keyword>
<name>A0ABW8KP77_9BIFI</name>
<dbReference type="Proteomes" id="UP001620273">
    <property type="component" value="Unassembled WGS sequence"/>
</dbReference>
<dbReference type="InterPro" id="IPR013783">
    <property type="entry name" value="Ig-like_fold"/>
</dbReference>
<evidence type="ECO:0000259" key="7">
    <source>
        <dbReference type="Pfam" id="PF00746"/>
    </source>
</evidence>
<evidence type="ECO:0000256" key="6">
    <source>
        <dbReference type="SAM" id="SignalP"/>
    </source>
</evidence>